<evidence type="ECO:0000256" key="1">
    <source>
        <dbReference type="SAM" id="MobiDB-lite"/>
    </source>
</evidence>
<feature type="region of interest" description="Disordered" evidence="1">
    <location>
        <begin position="24"/>
        <end position="120"/>
    </location>
</feature>
<organism evidence="2 3">
    <name type="scientific">Austropuccinia psidii MF-1</name>
    <dbReference type="NCBI Taxonomy" id="1389203"/>
    <lineage>
        <taxon>Eukaryota</taxon>
        <taxon>Fungi</taxon>
        <taxon>Dikarya</taxon>
        <taxon>Basidiomycota</taxon>
        <taxon>Pucciniomycotina</taxon>
        <taxon>Pucciniomycetes</taxon>
        <taxon>Pucciniales</taxon>
        <taxon>Sphaerophragmiaceae</taxon>
        <taxon>Austropuccinia</taxon>
    </lineage>
</organism>
<evidence type="ECO:0000313" key="2">
    <source>
        <dbReference type="EMBL" id="MBW0508702.1"/>
    </source>
</evidence>
<feature type="compositionally biased region" description="Polar residues" evidence="1">
    <location>
        <begin position="62"/>
        <end position="74"/>
    </location>
</feature>
<comment type="caution">
    <text evidence="2">The sequence shown here is derived from an EMBL/GenBank/DDBJ whole genome shotgun (WGS) entry which is preliminary data.</text>
</comment>
<proteinExistence type="predicted"/>
<feature type="compositionally biased region" description="Basic and acidic residues" evidence="1">
    <location>
        <begin position="46"/>
        <end position="58"/>
    </location>
</feature>
<reference evidence="2" key="1">
    <citation type="submission" date="2021-03" db="EMBL/GenBank/DDBJ databases">
        <title>Draft genome sequence of rust myrtle Austropuccinia psidii MF-1, a brazilian biotype.</title>
        <authorList>
            <person name="Quecine M.C."/>
            <person name="Pachon D.M.R."/>
            <person name="Bonatelli M.L."/>
            <person name="Correr F.H."/>
            <person name="Franceschini L.M."/>
            <person name="Leite T.F."/>
            <person name="Margarido G.R.A."/>
            <person name="Almeida C.A."/>
            <person name="Ferrarezi J.A."/>
            <person name="Labate C.A."/>
        </authorList>
    </citation>
    <scope>NUCLEOTIDE SEQUENCE</scope>
    <source>
        <strain evidence="2">MF-1</strain>
    </source>
</reference>
<accession>A0A9Q3DV28</accession>
<sequence>MLLVPEDFSMGFSFQNLLRWMSSYAGSTPHNQSSNSVAKFVGLPETPRRRTRDLDTRPSDSATPKNQEQPIQWSQKDKTSEATKGSTVHGERRTETDQNTLPTKRVLQVDLMRLESQGSP</sequence>
<gene>
    <name evidence="2" type="ORF">O181_048417</name>
</gene>
<protein>
    <submittedName>
        <fullName evidence="2">Uncharacterized protein</fullName>
    </submittedName>
</protein>
<dbReference type="Proteomes" id="UP000765509">
    <property type="component" value="Unassembled WGS sequence"/>
</dbReference>
<evidence type="ECO:0000313" key="3">
    <source>
        <dbReference type="Proteomes" id="UP000765509"/>
    </source>
</evidence>
<name>A0A9Q3DV28_9BASI</name>
<feature type="compositionally biased region" description="Polar residues" evidence="1">
    <location>
        <begin position="24"/>
        <end position="37"/>
    </location>
</feature>
<dbReference type="EMBL" id="AVOT02020485">
    <property type="protein sequence ID" value="MBW0508702.1"/>
    <property type="molecule type" value="Genomic_DNA"/>
</dbReference>
<keyword evidence="3" id="KW-1185">Reference proteome</keyword>
<dbReference type="AlphaFoldDB" id="A0A9Q3DV28"/>